<dbReference type="EMBL" id="NMUH01000786">
    <property type="protein sequence ID" value="MQL84779.1"/>
    <property type="molecule type" value="Genomic_DNA"/>
</dbReference>
<name>A0A843UYY6_COLES</name>
<gene>
    <name evidence="2" type="ORF">Taro_017298</name>
</gene>
<evidence type="ECO:0000313" key="2">
    <source>
        <dbReference type="EMBL" id="MQL84779.1"/>
    </source>
</evidence>
<comment type="caution">
    <text evidence="2">The sequence shown here is derived from an EMBL/GenBank/DDBJ whole genome shotgun (WGS) entry which is preliminary data.</text>
</comment>
<dbReference type="AlphaFoldDB" id="A0A843UYY6"/>
<keyword evidence="1" id="KW-1133">Transmembrane helix</keyword>
<evidence type="ECO:0000256" key="1">
    <source>
        <dbReference type="SAM" id="Phobius"/>
    </source>
</evidence>
<keyword evidence="3" id="KW-1185">Reference proteome</keyword>
<feature type="transmembrane region" description="Helical" evidence="1">
    <location>
        <begin position="12"/>
        <end position="34"/>
    </location>
</feature>
<keyword evidence="1" id="KW-0472">Membrane</keyword>
<organism evidence="2 3">
    <name type="scientific">Colocasia esculenta</name>
    <name type="common">Wild taro</name>
    <name type="synonym">Arum esculentum</name>
    <dbReference type="NCBI Taxonomy" id="4460"/>
    <lineage>
        <taxon>Eukaryota</taxon>
        <taxon>Viridiplantae</taxon>
        <taxon>Streptophyta</taxon>
        <taxon>Embryophyta</taxon>
        <taxon>Tracheophyta</taxon>
        <taxon>Spermatophyta</taxon>
        <taxon>Magnoliopsida</taxon>
        <taxon>Liliopsida</taxon>
        <taxon>Araceae</taxon>
        <taxon>Aroideae</taxon>
        <taxon>Colocasieae</taxon>
        <taxon>Colocasia</taxon>
    </lineage>
</organism>
<accession>A0A843UYY6</accession>
<reference evidence="2" key="1">
    <citation type="submission" date="2017-07" db="EMBL/GenBank/DDBJ databases">
        <title>Taro Niue Genome Assembly and Annotation.</title>
        <authorList>
            <person name="Atibalentja N."/>
            <person name="Keating K."/>
            <person name="Fields C.J."/>
        </authorList>
    </citation>
    <scope>NUCLEOTIDE SEQUENCE</scope>
    <source>
        <strain evidence="2">Niue_2</strain>
        <tissue evidence="2">Leaf</tissue>
    </source>
</reference>
<sequence>MTSAEPPPSRLGVVVVAPSGGGSFVSFTLVGGFVSFEKGLPSQLEVIISCVAGRPTAARRIPSPASMCSLPLARSRRTVVDTHRQSASASSAVVKLLPDEMPSHGLAYTRRMAVDFERRLSLAASCDIQ</sequence>
<protein>
    <submittedName>
        <fullName evidence="2">Uncharacterized protein</fullName>
    </submittedName>
</protein>
<proteinExistence type="predicted"/>
<evidence type="ECO:0000313" key="3">
    <source>
        <dbReference type="Proteomes" id="UP000652761"/>
    </source>
</evidence>
<keyword evidence="1" id="KW-0812">Transmembrane</keyword>
<dbReference type="Proteomes" id="UP000652761">
    <property type="component" value="Unassembled WGS sequence"/>
</dbReference>